<accession>A0A8W8ND38</accession>
<dbReference type="OMA" id="HKKETAN"/>
<feature type="region of interest" description="Disordered" evidence="1">
    <location>
        <begin position="1279"/>
        <end position="1298"/>
    </location>
</feature>
<evidence type="ECO:0000256" key="2">
    <source>
        <dbReference type="SAM" id="SignalP"/>
    </source>
</evidence>
<keyword evidence="2" id="KW-0732">Signal</keyword>
<feature type="region of interest" description="Disordered" evidence="1">
    <location>
        <begin position="471"/>
        <end position="531"/>
    </location>
</feature>
<organism evidence="3 4">
    <name type="scientific">Magallana gigas</name>
    <name type="common">Pacific oyster</name>
    <name type="synonym">Crassostrea gigas</name>
    <dbReference type="NCBI Taxonomy" id="29159"/>
    <lineage>
        <taxon>Eukaryota</taxon>
        <taxon>Metazoa</taxon>
        <taxon>Spiralia</taxon>
        <taxon>Lophotrochozoa</taxon>
        <taxon>Mollusca</taxon>
        <taxon>Bivalvia</taxon>
        <taxon>Autobranchia</taxon>
        <taxon>Pteriomorphia</taxon>
        <taxon>Ostreida</taxon>
        <taxon>Ostreoidea</taxon>
        <taxon>Ostreidae</taxon>
        <taxon>Magallana</taxon>
    </lineage>
</organism>
<reference evidence="3" key="1">
    <citation type="submission" date="2022-08" db="UniProtKB">
        <authorList>
            <consortium name="EnsemblMetazoa"/>
        </authorList>
    </citation>
    <scope>IDENTIFICATION</scope>
    <source>
        <strain evidence="3">05x7-T-G4-1.051#20</strain>
    </source>
</reference>
<feature type="compositionally biased region" description="Polar residues" evidence="1">
    <location>
        <begin position="611"/>
        <end position="630"/>
    </location>
</feature>
<feature type="region of interest" description="Disordered" evidence="1">
    <location>
        <begin position="730"/>
        <end position="820"/>
    </location>
</feature>
<feature type="compositionally biased region" description="Polar residues" evidence="1">
    <location>
        <begin position="494"/>
        <end position="506"/>
    </location>
</feature>
<feature type="signal peptide" evidence="2">
    <location>
        <begin position="1"/>
        <end position="41"/>
    </location>
</feature>
<feature type="compositionally biased region" description="Polar residues" evidence="1">
    <location>
        <begin position="1235"/>
        <end position="1265"/>
    </location>
</feature>
<feature type="compositionally biased region" description="Low complexity" evidence="1">
    <location>
        <begin position="362"/>
        <end position="387"/>
    </location>
</feature>
<feature type="compositionally biased region" description="Polar residues" evidence="1">
    <location>
        <begin position="642"/>
        <end position="673"/>
    </location>
</feature>
<dbReference type="Proteomes" id="UP000005408">
    <property type="component" value="Unassembled WGS sequence"/>
</dbReference>
<feature type="compositionally biased region" description="Polar residues" evidence="1">
    <location>
        <begin position="795"/>
        <end position="810"/>
    </location>
</feature>
<feature type="compositionally biased region" description="Low complexity" evidence="1">
    <location>
        <begin position="736"/>
        <end position="757"/>
    </location>
</feature>
<proteinExistence type="predicted"/>
<evidence type="ECO:0008006" key="5">
    <source>
        <dbReference type="Google" id="ProtNLM"/>
    </source>
</evidence>
<feature type="compositionally biased region" description="Low complexity" evidence="1">
    <location>
        <begin position="507"/>
        <end position="526"/>
    </location>
</feature>
<protein>
    <recommendedName>
        <fullName evidence="5">Chitin-binding type-4 domain-containing protein</fullName>
    </recommendedName>
</protein>
<feature type="compositionally biased region" description="Low complexity" evidence="1">
    <location>
        <begin position="674"/>
        <end position="690"/>
    </location>
</feature>
<feature type="region of interest" description="Disordered" evidence="1">
    <location>
        <begin position="582"/>
        <end position="701"/>
    </location>
</feature>
<feature type="compositionally biased region" description="Low complexity" evidence="1">
    <location>
        <begin position="582"/>
        <end position="599"/>
    </location>
</feature>
<feature type="compositionally biased region" description="Low complexity" evidence="1">
    <location>
        <begin position="549"/>
        <end position="564"/>
    </location>
</feature>
<feature type="region of interest" description="Disordered" evidence="1">
    <location>
        <begin position="1577"/>
        <end position="1646"/>
    </location>
</feature>
<dbReference type="OrthoDB" id="64893at2759"/>
<keyword evidence="4" id="KW-1185">Reference proteome</keyword>
<feature type="region of interest" description="Disordered" evidence="1">
    <location>
        <begin position="1304"/>
        <end position="1338"/>
    </location>
</feature>
<evidence type="ECO:0000313" key="3">
    <source>
        <dbReference type="EnsemblMetazoa" id="G4832.1:cds"/>
    </source>
</evidence>
<feature type="compositionally biased region" description="Low complexity" evidence="1">
    <location>
        <begin position="1636"/>
        <end position="1645"/>
    </location>
</feature>
<feature type="compositionally biased region" description="Low complexity" evidence="1">
    <location>
        <begin position="1313"/>
        <end position="1329"/>
    </location>
</feature>
<feature type="chain" id="PRO_5036446203" description="Chitin-binding type-4 domain-containing protein" evidence="2">
    <location>
        <begin position="42"/>
        <end position="1723"/>
    </location>
</feature>
<feature type="region of interest" description="Disordered" evidence="1">
    <location>
        <begin position="543"/>
        <end position="565"/>
    </location>
</feature>
<dbReference type="EnsemblMetazoa" id="G4832.1">
    <property type="protein sequence ID" value="G4832.1:cds"/>
    <property type="gene ID" value="G4832"/>
</dbReference>
<feature type="region of interest" description="Disordered" evidence="1">
    <location>
        <begin position="359"/>
        <end position="400"/>
    </location>
</feature>
<evidence type="ECO:0000256" key="1">
    <source>
        <dbReference type="SAM" id="MobiDB-lite"/>
    </source>
</evidence>
<feature type="compositionally biased region" description="Basic and acidic residues" evidence="1">
    <location>
        <begin position="763"/>
        <end position="778"/>
    </location>
</feature>
<sequence>MDFIVCEISSVANSMTSTGAMSRRSLFVVLILSILVQGSLQQYGHLEDPPARGSMWRYGFNTPVNNQDNSMNCGGKQVHTRNRLQCGVCGDAYDGPRAHEYGGRFATGLISKSFPPGTDQIQITVRTMSQQLGSYEFRICSKDNIHGAVTQECLDQNVLMVKDNTAVNSVFRPRYYVTPSIRNMPNHKITAKIPNGLTCKHCVLQWKFISVPDRNGYREEYINCADVSIGQITPVAGAGNLPPDPVASGASNLDNASTADMTNSELLEALLVLADVNPVPDKVTPLSNPISTATQPEGNVAKHEELIHQLQSLGVLVPVDTPNQAGPNTVESLFTSPDAHSNPDYFLEQLQNLGVLVPVDPTPTSTNTAAQQPTSSQSSTSSNMMQSIAPNINQSPGAHMMPQNQQQLLQPLQDIGVLVPVDQALKSGEQSNRNVFKAQETKIQNNRENELAKQLEGLGVIVPVGHIVQSPNNHATKDVPTSHDPFNVPRSPNIRPTNTFPSQSTHSNTFQSNNFQSSQSSQNTQSQRRKSQLGDIFNTNAASHNQETSSQQARQSSSSFSSSQDGFVVSPQTFMESSSAMFSSSSSSFSSSGSAFSSSNTQIGSVEPPGANSQFGNFGSSPNRIQLNTDQQQQQQQRTKSEQSTMSSRNNFSKFQSISPKSQFNNLSPQRWPQQQNQNSLSQNFQSRNSEGGFGLSGNNQQLLSPGGAFLGDVVQGSDKRQHGLQTLSSFDQGLSSPAGSLSSSSSSQSTVESSSSNQNIAIDKKPENQVIESRKETSSVINKNSNSIKSSSKTESFGNTESKSTITSEKATEHKKETANTLTKAGLNGIVQGNTQSVSNSAKGTENIVSNVDTKSNNAVDGGINAVSSVFTKIAAENVMENVLKNTKTNLNDNAIHFQEAAVENKASSSIVDAFKKTKHASPTEEVSLNVPLNLNSDVKQGQLTKTIIDSALDVTIAHNTVDKNAQLIKEHSDLIDIIPGIEELTGSKASPVPQNQPVFEPVKPFDPVLIYDVTSTPKPTTTTLTPVKKTLTIEVPSLDMLMPIQITAPPITLQKLIMTTAPATVEYTKAPTTMLPSTTTYQYTVSPSFRQVPLESINNSPAFPAVDSTKSSSVLMASSLPNSGNTTWGTREKLIDQQGRESVWVSPNDPSVQGSPIKNISIPKVERLNPSFDPNLLVQTTTETTVKELLPLGGLIKENNKNSNNNSMKRVQHGLDPFLFGIGAVPKFDQRQQRPTNVNAQVPRKLTSSKPIQNNNLKTKQASVSFKRNGLTIQKSIVQNPSVQRQSSTASVQLPNIGSLLRDSRADERQPTSQSSQNNSNQRRTTNLQVNRQQIPENTARVEVVVRNHEDSVKFFSTINNFPPAQRRRILELLRQNRVTNLQFTNPQFLAHLANMQVQRVPTPIRPTQAQITHFMQRLSTTPNGRRLLQQWRQRMRNEFPQPQRAETVAPPTIVQATATPRRENVSETTSTDTANQGATPTLATFLQQEQPVVNVRQQFSSAVNLVRQLQREQQAEELLQQHLQEYTRSGQFTLARTVLNTLQLLQERKSGLMQQIQELRREIQASGNRLQAEITEAPLQRSALRATNTVSPSRSQISPTQRQQSSSSSSSSSSSLPSQTVSQQMQPQVNHRQQPVQAQRQQIPTLNNNQLQRFMASMQRTSLNRIQRPAGGLSPQPAPTNNREARLRNLLRNARQNPFQGINRSQNRPAFPMNNARMFG</sequence>
<feature type="compositionally biased region" description="Low complexity" evidence="1">
    <location>
        <begin position="779"/>
        <end position="794"/>
    </location>
</feature>
<evidence type="ECO:0000313" key="4">
    <source>
        <dbReference type="Proteomes" id="UP000005408"/>
    </source>
</evidence>
<feature type="compositionally biased region" description="Low complexity" evidence="1">
    <location>
        <begin position="1594"/>
        <end position="1627"/>
    </location>
</feature>
<name>A0A8W8ND38_MAGGI</name>
<feature type="region of interest" description="Disordered" evidence="1">
    <location>
        <begin position="1232"/>
        <end position="1265"/>
    </location>
</feature>